<dbReference type="InterPro" id="IPR029058">
    <property type="entry name" value="AB_hydrolase_fold"/>
</dbReference>
<dbReference type="SUPFAM" id="SSF53474">
    <property type="entry name" value="alpha/beta-Hydrolases"/>
    <property type="match status" value="1"/>
</dbReference>
<feature type="transmembrane region" description="Helical" evidence="3">
    <location>
        <begin position="321"/>
        <end position="344"/>
    </location>
</feature>
<keyword evidence="3" id="KW-1133">Transmembrane helix</keyword>
<keyword evidence="3" id="KW-0812">Transmembrane</keyword>
<protein>
    <recommendedName>
        <fullName evidence="6">AB hydrolase-1 domain-containing protein</fullName>
    </recommendedName>
</protein>
<dbReference type="GO" id="GO:0034338">
    <property type="term" value="F:short-chain carboxylesterase activity"/>
    <property type="evidence" value="ECO:0007669"/>
    <property type="project" value="TreeGrafter"/>
</dbReference>
<feature type="compositionally biased region" description="Basic and acidic residues" evidence="2">
    <location>
        <begin position="265"/>
        <end position="278"/>
    </location>
</feature>
<reference evidence="5" key="1">
    <citation type="journal article" date="2017" name="Nat. Commun.">
        <title>The asparagus genome sheds light on the origin and evolution of a young Y chromosome.</title>
        <authorList>
            <person name="Harkess A."/>
            <person name="Zhou J."/>
            <person name="Xu C."/>
            <person name="Bowers J.E."/>
            <person name="Van der Hulst R."/>
            <person name="Ayyampalayam S."/>
            <person name="Mercati F."/>
            <person name="Riccardi P."/>
            <person name="McKain M.R."/>
            <person name="Kakrana A."/>
            <person name="Tang H."/>
            <person name="Ray J."/>
            <person name="Groenendijk J."/>
            <person name="Arikit S."/>
            <person name="Mathioni S.M."/>
            <person name="Nakano M."/>
            <person name="Shan H."/>
            <person name="Telgmann-Rauber A."/>
            <person name="Kanno A."/>
            <person name="Yue Z."/>
            <person name="Chen H."/>
            <person name="Li W."/>
            <person name="Chen Y."/>
            <person name="Xu X."/>
            <person name="Zhang Y."/>
            <person name="Luo S."/>
            <person name="Chen H."/>
            <person name="Gao J."/>
            <person name="Mao Z."/>
            <person name="Pires J.C."/>
            <person name="Luo M."/>
            <person name="Kudrna D."/>
            <person name="Wing R.A."/>
            <person name="Meyers B.C."/>
            <person name="Yi K."/>
            <person name="Kong H."/>
            <person name="Lavrijsen P."/>
            <person name="Sunseri F."/>
            <person name="Falavigna A."/>
            <person name="Ye Y."/>
            <person name="Leebens-Mack J.H."/>
            <person name="Chen G."/>
        </authorList>
    </citation>
    <scope>NUCLEOTIDE SEQUENCE [LARGE SCALE GENOMIC DNA]</scope>
    <source>
        <strain evidence="5">cv. DH0086</strain>
    </source>
</reference>
<feature type="region of interest" description="Disordered" evidence="2">
    <location>
        <begin position="251"/>
        <end position="283"/>
    </location>
</feature>
<evidence type="ECO:0000313" key="4">
    <source>
        <dbReference type="EMBL" id="ONK73605.1"/>
    </source>
</evidence>
<dbReference type="OMA" id="RTTHEQK"/>
<dbReference type="PANTHER" id="PTHR10794:SF63">
    <property type="entry name" value="ALPHA_BETA HYDROLASE 1, ISOFORM A"/>
    <property type="match status" value="1"/>
</dbReference>
<evidence type="ECO:0008006" key="6">
    <source>
        <dbReference type="Google" id="ProtNLM"/>
    </source>
</evidence>
<dbReference type="EMBL" id="CM007384">
    <property type="protein sequence ID" value="ONK73605.1"/>
    <property type="molecule type" value="Genomic_DNA"/>
</dbReference>
<evidence type="ECO:0000256" key="2">
    <source>
        <dbReference type="SAM" id="MobiDB-lite"/>
    </source>
</evidence>
<organism evidence="4 5">
    <name type="scientific">Asparagus officinalis</name>
    <name type="common">Garden asparagus</name>
    <dbReference type="NCBI Taxonomy" id="4686"/>
    <lineage>
        <taxon>Eukaryota</taxon>
        <taxon>Viridiplantae</taxon>
        <taxon>Streptophyta</taxon>
        <taxon>Embryophyta</taxon>
        <taxon>Tracheophyta</taxon>
        <taxon>Spermatophyta</taxon>
        <taxon>Magnoliopsida</taxon>
        <taxon>Liliopsida</taxon>
        <taxon>Asparagales</taxon>
        <taxon>Asparagaceae</taxon>
        <taxon>Asparagoideae</taxon>
        <taxon>Asparagus</taxon>
    </lineage>
</organism>
<dbReference type="Proteomes" id="UP000243459">
    <property type="component" value="Chromosome 4"/>
</dbReference>
<dbReference type="InterPro" id="IPR050960">
    <property type="entry name" value="AB_hydrolase_4_sf"/>
</dbReference>
<dbReference type="GO" id="GO:0047372">
    <property type="term" value="F:monoacylglycerol lipase activity"/>
    <property type="evidence" value="ECO:0007669"/>
    <property type="project" value="TreeGrafter"/>
</dbReference>
<keyword evidence="3" id="KW-0472">Membrane</keyword>
<gene>
    <name evidence="4" type="ORF">A4U43_C04F33370</name>
</gene>
<dbReference type="Gene3D" id="3.40.50.1820">
    <property type="entry name" value="alpha/beta hydrolase"/>
    <property type="match status" value="1"/>
</dbReference>
<evidence type="ECO:0000256" key="3">
    <source>
        <dbReference type="SAM" id="Phobius"/>
    </source>
</evidence>
<proteinExistence type="inferred from homology"/>
<dbReference type="PANTHER" id="PTHR10794">
    <property type="entry name" value="ABHYDROLASE DOMAIN-CONTAINING PROTEIN"/>
    <property type="match status" value="1"/>
</dbReference>
<sequence length="350" mass="39192">MRLLVRHNFTSYSLNHLPVKYLGEDGENTPLAGAASICSPWDLVVCDRFINRKLVQRLYDRALALGLKGYAQLHQAVLTRLANWDGIRSSRTVRDFDNHATCIVGKFETVDTYYRHCSSVSFVKGVSVPLLCISALDDPVCTSEAIPWDECRANKNIVLATLPHGGHLAFFKGLTAHSLWWVGAVSEFLSVLHSSPYMHEQQQIESTGVHSPLESSIDKSPYVNIMEDGLVTALTNDEPNNNEATALLDARTTHEQKSDINSTTEEVKGERTERRTNPVHETVPTCAQSAHEDTISEVFHNMTVQVKRSMNQLTRQSGRSIWLLAYIAIVTTWPLLGSFFPAVFRKKLKV</sequence>
<evidence type="ECO:0000313" key="5">
    <source>
        <dbReference type="Proteomes" id="UP000243459"/>
    </source>
</evidence>
<evidence type="ECO:0000256" key="1">
    <source>
        <dbReference type="ARBA" id="ARBA00010884"/>
    </source>
</evidence>
<comment type="similarity">
    <text evidence="1">Belongs to the AB hydrolase superfamily. AB hydrolase 4 family.</text>
</comment>
<dbReference type="AlphaFoldDB" id="A0A5P1F5F4"/>
<dbReference type="Gramene" id="ONK73605">
    <property type="protein sequence ID" value="ONK73605"/>
    <property type="gene ID" value="A4U43_C04F33370"/>
</dbReference>
<keyword evidence="5" id="KW-1185">Reference proteome</keyword>
<name>A0A5P1F5F4_ASPOF</name>
<accession>A0A5P1F5F4</accession>